<proteinExistence type="predicted"/>
<accession>A0A5J4Z486</accession>
<sequence length="152" mass="16451">MVFTGIGATTAFAPTGWPASVRNKNGAASERGVLQHGVIVRQSEASRSLGRKLRGAIANWRGAVMRHMNGAPGEESSTSAASRRSFLGQIMTFAMILVASKPKRGTKEEKTYQLCLSECIYKCTVPRAGPARERSECIRECKDECATTAEQL</sequence>
<dbReference type="OrthoDB" id="10529169at2759"/>
<evidence type="ECO:0000313" key="1">
    <source>
        <dbReference type="EMBL" id="KAA8498799.1"/>
    </source>
</evidence>
<comment type="caution">
    <text evidence="1">The sequence shown here is derived from an EMBL/GenBank/DDBJ whole genome shotgun (WGS) entry which is preliminary data.</text>
</comment>
<keyword evidence="2" id="KW-1185">Reference proteome</keyword>
<name>A0A5J4Z486_PORPP</name>
<dbReference type="Proteomes" id="UP000324585">
    <property type="component" value="Unassembled WGS sequence"/>
</dbReference>
<dbReference type="EMBL" id="VRMN01000001">
    <property type="protein sequence ID" value="KAA8498799.1"/>
    <property type="molecule type" value="Genomic_DNA"/>
</dbReference>
<organism evidence="1 2">
    <name type="scientific">Porphyridium purpureum</name>
    <name type="common">Red alga</name>
    <name type="synonym">Porphyridium cruentum</name>
    <dbReference type="NCBI Taxonomy" id="35688"/>
    <lineage>
        <taxon>Eukaryota</taxon>
        <taxon>Rhodophyta</taxon>
        <taxon>Bangiophyceae</taxon>
        <taxon>Porphyridiales</taxon>
        <taxon>Porphyridiaceae</taxon>
        <taxon>Porphyridium</taxon>
    </lineage>
</organism>
<reference evidence="2" key="1">
    <citation type="journal article" date="2019" name="Nat. Commun.">
        <title>Expansion of phycobilisome linker gene families in mesophilic red algae.</title>
        <authorList>
            <person name="Lee J."/>
            <person name="Kim D."/>
            <person name="Bhattacharya D."/>
            <person name="Yoon H.S."/>
        </authorList>
    </citation>
    <scope>NUCLEOTIDE SEQUENCE [LARGE SCALE GENOMIC DNA]</scope>
    <source>
        <strain evidence="2">CCMP 1328</strain>
    </source>
</reference>
<protein>
    <submittedName>
        <fullName evidence="1">Uncharacterized protein</fullName>
    </submittedName>
</protein>
<dbReference type="AlphaFoldDB" id="A0A5J4Z486"/>
<evidence type="ECO:0000313" key="2">
    <source>
        <dbReference type="Proteomes" id="UP000324585"/>
    </source>
</evidence>
<gene>
    <name evidence="1" type="ORF">FVE85_6384</name>
</gene>